<dbReference type="InterPro" id="IPR017850">
    <property type="entry name" value="Alkaline_phosphatase_core_sf"/>
</dbReference>
<evidence type="ECO:0000259" key="5">
    <source>
        <dbReference type="Pfam" id="PF00884"/>
    </source>
</evidence>
<dbReference type="PANTHER" id="PTHR42693:SF53">
    <property type="entry name" value="ENDO-4-O-SULFATASE"/>
    <property type="match status" value="1"/>
</dbReference>
<dbReference type="EMBL" id="JBHRYQ010000001">
    <property type="protein sequence ID" value="MFC3811387.1"/>
    <property type="molecule type" value="Genomic_DNA"/>
</dbReference>
<keyword evidence="7" id="KW-1185">Reference proteome</keyword>
<evidence type="ECO:0000313" key="6">
    <source>
        <dbReference type="EMBL" id="MFC3811387.1"/>
    </source>
</evidence>
<dbReference type="RefSeq" id="WP_379838228.1">
    <property type="nucleotide sequence ID" value="NZ_JBHRYQ010000001.1"/>
</dbReference>
<keyword evidence="2" id="KW-0479">Metal-binding</keyword>
<name>A0ABV7YZI6_9BACT</name>
<organism evidence="6 7">
    <name type="scientific">Lacihabitans lacunae</name>
    <dbReference type="NCBI Taxonomy" id="1028214"/>
    <lineage>
        <taxon>Bacteria</taxon>
        <taxon>Pseudomonadati</taxon>
        <taxon>Bacteroidota</taxon>
        <taxon>Cytophagia</taxon>
        <taxon>Cytophagales</taxon>
        <taxon>Leadbetterellaceae</taxon>
        <taxon>Lacihabitans</taxon>
    </lineage>
</organism>
<comment type="similarity">
    <text evidence="1">Belongs to the sulfatase family.</text>
</comment>
<evidence type="ECO:0000256" key="1">
    <source>
        <dbReference type="ARBA" id="ARBA00008779"/>
    </source>
</evidence>
<evidence type="ECO:0000256" key="4">
    <source>
        <dbReference type="ARBA" id="ARBA00022837"/>
    </source>
</evidence>
<dbReference type="Pfam" id="PF00884">
    <property type="entry name" value="Sulfatase"/>
    <property type="match status" value="1"/>
</dbReference>
<dbReference type="PANTHER" id="PTHR42693">
    <property type="entry name" value="ARYLSULFATASE FAMILY MEMBER"/>
    <property type="match status" value="1"/>
</dbReference>
<keyword evidence="3" id="KW-0378">Hydrolase</keyword>
<feature type="domain" description="Sulfatase N-terminal" evidence="5">
    <location>
        <begin position="22"/>
        <end position="89"/>
    </location>
</feature>
<dbReference type="InterPro" id="IPR000917">
    <property type="entry name" value="Sulfatase_N"/>
</dbReference>
<evidence type="ECO:0000256" key="3">
    <source>
        <dbReference type="ARBA" id="ARBA00022801"/>
    </source>
</evidence>
<gene>
    <name evidence="6" type="ORF">ACFOOI_12045</name>
</gene>
<protein>
    <submittedName>
        <fullName evidence="6">Sulfatase-like hydrolase/transferase</fullName>
    </submittedName>
</protein>
<dbReference type="SUPFAM" id="SSF53649">
    <property type="entry name" value="Alkaline phosphatase-like"/>
    <property type="match status" value="1"/>
</dbReference>
<reference evidence="7" key="1">
    <citation type="journal article" date="2019" name="Int. J. Syst. Evol. Microbiol.">
        <title>The Global Catalogue of Microorganisms (GCM) 10K type strain sequencing project: providing services to taxonomists for standard genome sequencing and annotation.</title>
        <authorList>
            <consortium name="The Broad Institute Genomics Platform"/>
            <consortium name="The Broad Institute Genome Sequencing Center for Infectious Disease"/>
            <person name="Wu L."/>
            <person name="Ma J."/>
        </authorList>
    </citation>
    <scope>NUCLEOTIDE SEQUENCE [LARGE SCALE GENOMIC DNA]</scope>
    <source>
        <strain evidence="7">CECT 7956</strain>
    </source>
</reference>
<dbReference type="PROSITE" id="PS00523">
    <property type="entry name" value="SULFATASE_1"/>
    <property type="match status" value="1"/>
</dbReference>
<evidence type="ECO:0000313" key="7">
    <source>
        <dbReference type="Proteomes" id="UP001595616"/>
    </source>
</evidence>
<comment type="caution">
    <text evidence="6">The sequence shown here is derived from an EMBL/GenBank/DDBJ whole genome shotgun (WGS) entry which is preliminary data.</text>
</comment>
<accession>A0ABV7YZI6</accession>
<keyword evidence="4" id="KW-0106">Calcium</keyword>
<dbReference type="Proteomes" id="UP001595616">
    <property type="component" value="Unassembled WGS sequence"/>
</dbReference>
<proteinExistence type="inferred from homology"/>
<dbReference type="InterPro" id="IPR050738">
    <property type="entry name" value="Sulfatase"/>
</dbReference>
<dbReference type="InterPro" id="IPR024607">
    <property type="entry name" value="Sulfatase_CS"/>
</dbReference>
<sequence length="121" mass="13295">MKKIVLTLLMAMPLLGFSQKQPNIILLFADYADFGFQGSKEIKTPNLDNLAKQSMRCKQAYVSDPTCGPSRAGLLTGKYQQRFGFEENNVPGYMSAVSAADGIEMGLPVEEKTYTSTTTKT</sequence>
<evidence type="ECO:0000256" key="2">
    <source>
        <dbReference type="ARBA" id="ARBA00022723"/>
    </source>
</evidence>
<dbReference type="Gene3D" id="3.40.720.10">
    <property type="entry name" value="Alkaline Phosphatase, subunit A"/>
    <property type="match status" value="1"/>
</dbReference>